<dbReference type="Proteomes" id="UP000078090">
    <property type="component" value="Unassembled WGS sequence"/>
</dbReference>
<name>A0A177M2D8_METMH</name>
<dbReference type="AlphaFoldDB" id="A0A177M2D8"/>
<organism evidence="2 3">
    <name type="scientific">Methylomonas methanica</name>
    <dbReference type="NCBI Taxonomy" id="421"/>
    <lineage>
        <taxon>Bacteria</taxon>
        <taxon>Pseudomonadati</taxon>
        <taxon>Pseudomonadota</taxon>
        <taxon>Gammaproteobacteria</taxon>
        <taxon>Methylococcales</taxon>
        <taxon>Methylococcaceae</taxon>
        <taxon>Methylomonas</taxon>
    </lineage>
</organism>
<proteinExistence type="predicted"/>
<feature type="region of interest" description="Disordered" evidence="1">
    <location>
        <begin position="1"/>
        <end position="23"/>
    </location>
</feature>
<accession>A0A177M2D8</accession>
<evidence type="ECO:0000313" key="3">
    <source>
        <dbReference type="Proteomes" id="UP000078090"/>
    </source>
</evidence>
<reference evidence="2 3" key="1">
    <citation type="submission" date="2016-03" db="EMBL/GenBank/DDBJ databases">
        <authorList>
            <person name="Ploux O."/>
        </authorList>
    </citation>
    <scope>NUCLEOTIDE SEQUENCE [LARGE SCALE GENOMIC DNA]</scope>
    <source>
        <strain evidence="2 3">R-45363</strain>
    </source>
</reference>
<evidence type="ECO:0000313" key="2">
    <source>
        <dbReference type="EMBL" id="OAH99703.1"/>
    </source>
</evidence>
<protein>
    <submittedName>
        <fullName evidence="2">Uncharacterized protein</fullName>
    </submittedName>
</protein>
<evidence type="ECO:0000256" key="1">
    <source>
        <dbReference type="SAM" id="MobiDB-lite"/>
    </source>
</evidence>
<comment type="caution">
    <text evidence="2">The sequence shown here is derived from an EMBL/GenBank/DDBJ whole genome shotgun (WGS) entry which is preliminary data.</text>
</comment>
<dbReference type="EMBL" id="LUUG01000101">
    <property type="protein sequence ID" value="OAH99703.1"/>
    <property type="molecule type" value="Genomic_DNA"/>
</dbReference>
<gene>
    <name evidence="2" type="ORF">A1332_19520</name>
</gene>
<dbReference type="RefSeq" id="WP_064009976.1">
    <property type="nucleotide sequence ID" value="NZ_LUUG01000101.1"/>
</dbReference>
<sequence>MSIGIPKPRIRTENISGGTAESFGFAPPGYRDIHKLLGRTPQSPVRTAACLVGTSAGIGCTGAPLGGNHEGVLRAALTLGNRPDPVLITHQFDWSLPPTPAGMNSTGN</sequence>